<dbReference type="AlphaFoldDB" id="A0A2T4CNH5"/>
<evidence type="ECO:0000313" key="3">
    <source>
        <dbReference type="EMBL" id="PTB88719.1"/>
    </source>
</evidence>
<reference evidence="4 5" key="1">
    <citation type="submission" date="2018-03" db="EMBL/GenBank/DDBJ databases">
        <title>Cross-interface Injection: A General Nanoliter Liquid Handling Method Applied to Single Cells Genome Amplification Automated Nanoliter Liquid Handling Applied to Single Cell Multiple Displacement Amplification.</title>
        <authorList>
            <person name="Yun J."/>
            <person name="Xu P."/>
            <person name="Xu J."/>
            <person name="Dai X."/>
            <person name="Wang Y."/>
            <person name="Zheng X."/>
            <person name="Cao C."/>
            <person name="Yi Q."/>
            <person name="Zhu Y."/>
            <person name="Wang L."/>
            <person name="Dong Z."/>
            <person name="Huang Y."/>
            <person name="Huang L."/>
            <person name="Du W."/>
        </authorList>
    </citation>
    <scope>NUCLEOTIDE SEQUENCE [LARGE SCALE GENOMIC DNA]</scope>
    <source>
        <strain evidence="2 5">A12-4</strain>
        <strain evidence="3 4">A9-4</strain>
        <strain evidence="1 6">Z-E1-2</strain>
    </source>
</reference>
<comment type="caution">
    <text evidence="1">The sequence shown here is derived from an EMBL/GenBank/DDBJ whole genome shotgun (WGS) entry which is preliminary data.</text>
</comment>
<dbReference type="EMBL" id="PYVS01000013">
    <property type="protein sequence ID" value="PTB83104.1"/>
    <property type="molecule type" value="Genomic_DNA"/>
</dbReference>
<proteinExistence type="predicted"/>
<gene>
    <name evidence="2" type="ORF">C9927_05025</name>
    <name evidence="3" type="ORF">C9928_05740</name>
    <name evidence="1" type="ORF">C9986_01235</name>
</gene>
<accession>A0A2T4CNH5</accession>
<evidence type="ECO:0000313" key="5">
    <source>
        <dbReference type="Proteomes" id="UP000242087"/>
    </source>
</evidence>
<dbReference type="Proteomes" id="UP000242087">
    <property type="component" value="Unassembled WGS sequence"/>
</dbReference>
<dbReference type="EMBL" id="PYVG01000037">
    <property type="protein sequence ID" value="PTB88719.1"/>
    <property type="molecule type" value="Genomic_DNA"/>
</dbReference>
<protein>
    <submittedName>
        <fullName evidence="1">Uncharacterized protein</fullName>
    </submittedName>
</protein>
<dbReference type="EMBL" id="PYVF01000163">
    <property type="protein sequence ID" value="PTB87793.1"/>
    <property type="molecule type" value="Genomic_DNA"/>
</dbReference>
<dbReference type="Proteomes" id="UP000241514">
    <property type="component" value="Unassembled WGS sequence"/>
</dbReference>
<sequence length="118" mass="13293">MALSREFKTTVMELCKEPEFRRALLIEALESYLDGDVTVGNSLLRDYLNGSQSFSSIARDMQVQESSLRRMLSPKGNATAKNLFQLFKACQHREGIATGHEFLTSALTNHDSYDSIRS</sequence>
<dbReference type="Proteomes" id="UP000243022">
    <property type="component" value="Unassembled WGS sequence"/>
</dbReference>
<evidence type="ECO:0000313" key="2">
    <source>
        <dbReference type="EMBL" id="PTB87793.1"/>
    </source>
</evidence>
<evidence type="ECO:0000313" key="6">
    <source>
        <dbReference type="Proteomes" id="UP000243022"/>
    </source>
</evidence>
<evidence type="ECO:0000313" key="4">
    <source>
        <dbReference type="Proteomes" id="UP000241514"/>
    </source>
</evidence>
<evidence type="ECO:0000313" key="1">
    <source>
        <dbReference type="EMBL" id="PTB83104.1"/>
    </source>
</evidence>
<organism evidence="1 6">
    <name type="scientific">Pseudidiomarina aestuarii</name>
    <dbReference type="NCBI Taxonomy" id="624146"/>
    <lineage>
        <taxon>Bacteria</taxon>
        <taxon>Pseudomonadati</taxon>
        <taxon>Pseudomonadota</taxon>
        <taxon>Gammaproteobacteria</taxon>
        <taxon>Alteromonadales</taxon>
        <taxon>Idiomarinaceae</taxon>
        <taxon>Pseudidiomarina</taxon>
    </lineage>
</organism>
<name>A0A2T4CNH5_9GAMM</name>